<dbReference type="GO" id="GO:0005634">
    <property type="term" value="C:nucleus"/>
    <property type="evidence" value="ECO:0007669"/>
    <property type="project" value="UniProtKB-SubCell"/>
</dbReference>
<keyword evidence="8" id="KW-0539">Nucleus</keyword>
<evidence type="ECO:0000256" key="9">
    <source>
        <dbReference type="ARBA" id="ARBA00025599"/>
    </source>
</evidence>
<reference evidence="14" key="1">
    <citation type="submission" date="2020-05" db="EMBL/GenBank/DDBJ databases">
        <title>Phylogenomic resolution of chytrid fungi.</title>
        <authorList>
            <person name="Stajich J.E."/>
            <person name="Amses K."/>
            <person name="Simmons R."/>
            <person name="Seto K."/>
            <person name="Myers J."/>
            <person name="Bonds A."/>
            <person name="Quandt C.A."/>
            <person name="Barry K."/>
            <person name="Liu P."/>
            <person name="Grigoriev I."/>
            <person name="Longcore J.E."/>
            <person name="James T.Y."/>
        </authorList>
    </citation>
    <scope>NUCLEOTIDE SEQUENCE</scope>
    <source>
        <strain evidence="14">JEL0476</strain>
    </source>
</reference>
<evidence type="ECO:0000313" key="14">
    <source>
        <dbReference type="EMBL" id="KAJ3222334.1"/>
    </source>
</evidence>
<keyword evidence="5" id="KW-0540">Nuclease</keyword>
<evidence type="ECO:0000313" key="15">
    <source>
        <dbReference type="Proteomes" id="UP001211065"/>
    </source>
</evidence>
<dbReference type="EMBL" id="JADGJW010000180">
    <property type="protein sequence ID" value="KAJ3222334.1"/>
    <property type="molecule type" value="Genomic_DNA"/>
</dbReference>
<evidence type="ECO:0000256" key="11">
    <source>
        <dbReference type="SAM" id="MobiDB-lite"/>
    </source>
</evidence>
<dbReference type="Gene3D" id="3.30.420.10">
    <property type="entry name" value="Ribonuclease H-like superfamily/Ribonuclease H"/>
    <property type="match status" value="1"/>
</dbReference>
<dbReference type="Proteomes" id="UP001211065">
    <property type="component" value="Unassembled WGS sequence"/>
</dbReference>
<dbReference type="GO" id="GO:0006364">
    <property type="term" value="P:rRNA processing"/>
    <property type="evidence" value="ECO:0007669"/>
    <property type="project" value="UniProtKB-KW"/>
</dbReference>
<comment type="function">
    <text evidence="9">Exoribonuclease involved in ribosome biosynthesis. Involved in the processing of ITS1, the internal transcribed spacer localized between the 18S and 5.8S rRNAs.</text>
</comment>
<feature type="domain" description="V-SNARE coiled-coil homology" evidence="13">
    <location>
        <begin position="388"/>
        <end position="448"/>
    </location>
</feature>
<evidence type="ECO:0000256" key="10">
    <source>
        <dbReference type="PROSITE-ProRule" id="PRU00290"/>
    </source>
</evidence>
<dbReference type="GO" id="GO:0016192">
    <property type="term" value="P:vesicle-mediated transport"/>
    <property type="evidence" value="ECO:0007669"/>
    <property type="project" value="InterPro"/>
</dbReference>
<protein>
    <recommendedName>
        <fullName evidence="3">RNA exonuclease 4</fullName>
    </recommendedName>
</protein>
<sequence>MKLKISSVSSNWKKFQEKSTAKKELQHLKAKTVIESNTNLKRISTNYKTNQKASVDIKNINHKKDNTKNLLMSKKEVKVITDAESEKSKNNKPKKSLEENPIVNSDEINENYDYLSEKNLLLCVLNEVTKDYESEEFIPKFNSNCSGNIANVEADENSDESDSFFNTENDHFNNNTPILKLFKSFDKIEGCKVSKSSKQKVGKYVGIDCEMVGVGESGVKSILARVSIINYFGVLIYDEFVLPTDEVTDYRTNYSGITPELLKNGKDFNEVQNEVKEILKDKVIIGHSLKFDFKSLKLKFPSKTLRDTALYLPIKQYYLEHPENKTKNKQFGLKLKSPSLKFLGQHLLGIKGFQEDNGMGHNSIDDSRFEDMESSKANTREGYAPVSKTEQIQGQVDEVIDIVKTNIDLVQKRGETLDSLSSKTKAFQENAEMFKKSAVDVRKKMWWKNVKMMVILGCILVVLALVITFAVLNSVGVKIGGSESAAAPVPNPTAATVESSDDLAAAAKNKVSNLVAEANKELGSSTQETLDNSSDEDDFEDDADDDDDYDDNDDDDEEDLKSDDDDTDFDESEDEDADFRYVEY</sequence>
<comment type="subcellular location">
    <subcellularLocation>
        <location evidence="1">Nucleus</location>
    </subcellularLocation>
</comment>
<dbReference type="PRINTS" id="PR00219">
    <property type="entry name" value="SYNAPTOBREVN"/>
</dbReference>
<dbReference type="GO" id="GO:0003676">
    <property type="term" value="F:nucleic acid binding"/>
    <property type="evidence" value="ECO:0007669"/>
    <property type="project" value="InterPro"/>
</dbReference>
<dbReference type="AlphaFoldDB" id="A0AAD5U5X0"/>
<evidence type="ECO:0000259" key="13">
    <source>
        <dbReference type="PROSITE" id="PS50892"/>
    </source>
</evidence>
<organism evidence="14 15">
    <name type="scientific">Clydaea vesicula</name>
    <dbReference type="NCBI Taxonomy" id="447962"/>
    <lineage>
        <taxon>Eukaryota</taxon>
        <taxon>Fungi</taxon>
        <taxon>Fungi incertae sedis</taxon>
        <taxon>Chytridiomycota</taxon>
        <taxon>Chytridiomycota incertae sedis</taxon>
        <taxon>Chytridiomycetes</taxon>
        <taxon>Lobulomycetales</taxon>
        <taxon>Lobulomycetaceae</taxon>
        <taxon>Clydaea</taxon>
    </lineage>
</organism>
<dbReference type="GO" id="GO:0016020">
    <property type="term" value="C:membrane"/>
    <property type="evidence" value="ECO:0007669"/>
    <property type="project" value="InterPro"/>
</dbReference>
<comment type="similarity">
    <text evidence="2">Belongs to the REXO4 family.</text>
</comment>
<dbReference type="Pfam" id="PF00957">
    <property type="entry name" value="Synaptobrevin"/>
    <property type="match status" value="1"/>
</dbReference>
<keyword evidence="4" id="KW-0698">rRNA processing</keyword>
<feature type="compositionally biased region" description="Acidic residues" evidence="11">
    <location>
        <begin position="533"/>
        <end position="577"/>
    </location>
</feature>
<evidence type="ECO:0000256" key="1">
    <source>
        <dbReference type="ARBA" id="ARBA00004123"/>
    </source>
</evidence>
<evidence type="ECO:0000256" key="7">
    <source>
        <dbReference type="ARBA" id="ARBA00022839"/>
    </source>
</evidence>
<dbReference type="InterPro" id="IPR047021">
    <property type="entry name" value="REXO1/3/4-like"/>
</dbReference>
<dbReference type="InterPro" id="IPR013520">
    <property type="entry name" value="Ribonucl_H"/>
</dbReference>
<dbReference type="Pfam" id="PF00929">
    <property type="entry name" value="RNase_T"/>
    <property type="match status" value="1"/>
</dbReference>
<dbReference type="PROSITE" id="PS50892">
    <property type="entry name" value="V_SNARE"/>
    <property type="match status" value="1"/>
</dbReference>
<dbReference type="SMART" id="SM00479">
    <property type="entry name" value="EXOIII"/>
    <property type="match status" value="1"/>
</dbReference>
<evidence type="ECO:0000256" key="6">
    <source>
        <dbReference type="ARBA" id="ARBA00022801"/>
    </source>
</evidence>
<name>A0AAD5U5X0_9FUNG</name>
<dbReference type="PANTHER" id="PTHR12801">
    <property type="entry name" value="RNA EXONUCLEASE REXO1 / RECO3 FAMILY MEMBER-RELATED"/>
    <property type="match status" value="1"/>
</dbReference>
<keyword evidence="10" id="KW-0175">Coiled coil</keyword>
<evidence type="ECO:0000256" key="8">
    <source>
        <dbReference type="ARBA" id="ARBA00023242"/>
    </source>
</evidence>
<proteinExistence type="inferred from homology"/>
<gene>
    <name evidence="14" type="primary">REX4</name>
    <name evidence="14" type="ORF">HK099_002436</name>
</gene>
<keyword evidence="6" id="KW-0378">Hydrolase</keyword>
<dbReference type="InterPro" id="IPR001388">
    <property type="entry name" value="Synaptobrevin-like"/>
</dbReference>
<keyword evidence="12" id="KW-0812">Transmembrane</keyword>
<dbReference type="InterPro" id="IPR042855">
    <property type="entry name" value="V_SNARE_CC"/>
</dbReference>
<accession>A0AAD5U5X0</accession>
<keyword evidence="12" id="KW-0472">Membrane</keyword>
<dbReference type="SUPFAM" id="SSF58038">
    <property type="entry name" value="SNARE fusion complex"/>
    <property type="match status" value="1"/>
</dbReference>
<feature type="transmembrane region" description="Helical" evidence="12">
    <location>
        <begin position="452"/>
        <end position="472"/>
    </location>
</feature>
<dbReference type="Gene3D" id="1.20.5.110">
    <property type="match status" value="1"/>
</dbReference>
<dbReference type="InterPro" id="IPR037431">
    <property type="entry name" value="REX4_DEDDh_dom"/>
</dbReference>
<evidence type="ECO:0000256" key="2">
    <source>
        <dbReference type="ARBA" id="ARBA00010489"/>
    </source>
</evidence>
<dbReference type="SUPFAM" id="SSF53098">
    <property type="entry name" value="Ribonuclease H-like"/>
    <property type="match status" value="1"/>
</dbReference>
<dbReference type="CDD" id="cd06144">
    <property type="entry name" value="REX4_like"/>
    <property type="match status" value="1"/>
</dbReference>
<dbReference type="InterPro" id="IPR012337">
    <property type="entry name" value="RNaseH-like_sf"/>
</dbReference>
<feature type="region of interest" description="Disordered" evidence="11">
    <location>
        <begin position="82"/>
        <end position="101"/>
    </location>
</feature>
<evidence type="ECO:0000256" key="3">
    <source>
        <dbReference type="ARBA" id="ARBA00016937"/>
    </source>
</evidence>
<dbReference type="PANTHER" id="PTHR12801:SF45">
    <property type="entry name" value="RNA EXONUCLEASE 4"/>
    <property type="match status" value="1"/>
</dbReference>
<keyword evidence="12" id="KW-1133">Transmembrane helix</keyword>
<keyword evidence="7 14" id="KW-0269">Exonuclease</keyword>
<dbReference type="GO" id="GO:0008408">
    <property type="term" value="F:3'-5' exonuclease activity"/>
    <property type="evidence" value="ECO:0007669"/>
    <property type="project" value="InterPro"/>
</dbReference>
<evidence type="ECO:0000256" key="12">
    <source>
        <dbReference type="SAM" id="Phobius"/>
    </source>
</evidence>
<comment type="caution">
    <text evidence="14">The sequence shown here is derived from an EMBL/GenBank/DDBJ whole genome shotgun (WGS) entry which is preliminary data.</text>
</comment>
<feature type="region of interest" description="Disordered" evidence="11">
    <location>
        <begin position="520"/>
        <end position="584"/>
    </location>
</feature>
<dbReference type="InterPro" id="IPR036397">
    <property type="entry name" value="RNaseH_sf"/>
</dbReference>
<keyword evidence="15" id="KW-1185">Reference proteome</keyword>
<evidence type="ECO:0000256" key="4">
    <source>
        <dbReference type="ARBA" id="ARBA00022552"/>
    </source>
</evidence>
<evidence type="ECO:0000256" key="5">
    <source>
        <dbReference type="ARBA" id="ARBA00022722"/>
    </source>
</evidence>